<evidence type="ECO:0000256" key="2">
    <source>
        <dbReference type="ARBA" id="ARBA00022723"/>
    </source>
</evidence>
<dbReference type="OrthoDB" id="9774177at2"/>
<dbReference type="Pfam" id="PF04794">
    <property type="entry name" value="YdjC"/>
    <property type="match status" value="1"/>
</dbReference>
<dbReference type="GeneID" id="42775198"/>
<accession>A0A174WHP8</accession>
<keyword evidence="3" id="KW-0378">Hydrolase</keyword>
<dbReference type="NCBIfam" id="NF002559">
    <property type="entry name" value="PRK02134.1"/>
    <property type="match status" value="1"/>
</dbReference>
<dbReference type="Proteomes" id="UP000092714">
    <property type="component" value="Unassembled WGS sequence"/>
</dbReference>
<evidence type="ECO:0000313" key="6">
    <source>
        <dbReference type="EMBL" id="OBY11092.1"/>
    </source>
</evidence>
<dbReference type="InterPro" id="IPR022948">
    <property type="entry name" value="COD_ChbG_bac"/>
</dbReference>
<dbReference type="GO" id="GO:0046872">
    <property type="term" value="F:metal ion binding"/>
    <property type="evidence" value="ECO:0007669"/>
    <property type="project" value="UniProtKB-KW"/>
</dbReference>
<keyword evidence="2" id="KW-0479">Metal-binding</keyword>
<dbReference type="SUPFAM" id="SSF88713">
    <property type="entry name" value="Glycoside hydrolase/deacetylase"/>
    <property type="match status" value="1"/>
</dbReference>
<dbReference type="eggNOG" id="COG3394">
    <property type="taxonomic scope" value="Bacteria"/>
</dbReference>
<evidence type="ECO:0000256" key="1">
    <source>
        <dbReference type="ARBA" id="ARBA00001946"/>
    </source>
</evidence>
<reference evidence="6 7" key="1">
    <citation type="submission" date="2016-06" db="EMBL/GenBank/DDBJ databases">
        <authorList>
            <person name="Kjaerup R.B."/>
            <person name="Dalgaard T.S."/>
            <person name="Juul-Madsen H.R."/>
        </authorList>
    </citation>
    <scope>NUCLEOTIDE SEQUENCE [LARGE SCALE GENOMIC DNA]</scope>
    <source>
        <strain evidence="6 7">373-A1</strain>
    </source>
</reference>
<dbReference type="GO" id="GO:0016811">
    <property type="term" value="F:hydrolase activity, acting on carbon-nitrogen (but not peptide) bonds, in linear amides"/>
    <property type="evidence" value="ECO:0007669"/>
    <property type="project" value="InterPro"/>
</dbReference>
<dbReference type="EMBL" id="MAPZ01000016">
    <property type="protein sequence ID" value="OBY11092.1"/>
    <property type="molecule type" value="Genomic_DNA"/>
</dbReference>
<comment type="caution">
    <text evidence="6">The sequence shown here is derived from an EMBL/GenBank/DDBJ whole genome shotgun (WGS) entry which is preliminary data.</text>
</comment>
<keyword evidence="7" id="KW-1185">Reference proteome</keyword>
<protein>
    <recommendedName>
        <fullName evidence="8">Carbohydrate deacetylase</fullName>
    </recommendedName>
</protein>
<dbReference type="PANTHER" id="PTHR31609:SF1">
    <property type="entry name" value="CARBOHYDRATE DEACETYLASE"/>
    <property type="match status" value="1"/>
</dbReference>
<evidence type="ECO:0000313" key="7">
    <source>
        <dbReference type="Proteomes" id="UP000092714"/>
    </source>
</evidence>
<dbReference type="InterPro" id="IPR011330">
    <property type="entry name" value="Glyco_hydro/deAcase_b/a-brl"/>
</dbReference>
<dbReference type="GO" id="GO:0019213">
    <property type="term" value="F:deacetylase activity"/>
    <property type="evidence" value="ECO:0007669"/>
    <property type="project" value="TreeGrafter"/>
</dbReference>
<sequence>MKLIVNGDDFGYSIGQNLGILECFKNGIMTSTSLMVNMPGFNHAIELMKNNSELKVGIHLVMTVGSPISTGLKAIVNNNGIFDRDMTKIETANIKEIRKEYRAQVDKFLSTGFTPAHIDFHYAVTNEQYQVAMEIAKELNIPVRGMDKVWEDILDKNNIKHSRNFNCDFYNEGVSLENLISILENNLDKDYIELMSHPAYIDSTILRNSSYNIKRAFELEILTSNEIKEYIKNNDNIELISYKDL</sequence>
<dbReference type="RefSeq" id="WP_027097362.1">
    <property type="nucleotide sequence ID" value="NZ_CABHIH010000005.1"/>
</dbReference>
<dbReference type="Gene3D" id="3.20.20.370">
    <property type="entry name" value="Glycoside hydrolase/deacetylase"/>
    <property type="match status" value="1"/>
</dbReference>
<keyword evidence="4" id="KW-0460">Magnesium</keyword>
<evidence type="ECO:0000256" key="4">
    <source>
        <dbReference type="ARBA" id="ARBA00022842"/>
    </source>
</evidence>
<proteinExistence type="predicted"/>
<organism evidence="6 7">
    <name type="scientific">Clostridium paraputrificum</name>
    <dbReference type="NCBI Taxonomy" id="29363"/>
    <lineage>
        <taxon>Bacteria</taxon>
        <taxon>Bacillati</taxon>
        <taxon>Bacillota</taxon>
        <taxon>Clostridia</taxon>
        <taxon>Eubacteriales</taxon>
        <taxon>Clostridiaceae</taxon>
        <taxon>Clostridium</taxon>
    </lineage>
</organism>
<comment type="cofactor">
    <cofactor evidence="1">
        <name>Mg(2+)</name>
        <dbReference type="ChEBI" id="CHEBI:18420"/>
    </cofactor>
</comment>
<evidence type="ECO:0008006" key="8">
    <source>
        <dbReference type="Google" id="ProtNLM"/>
    </source>
</evidence>
<name>A0A174WHP8_9CLOT</name>
<dbReference type="PANTHER" id="PTHR31609">
    <property type="entry name" value="YDJC DEACETYLASE FAMILY MEMBER"/>
    <property type="match status" value="1"/>
</dbReference>
<evidence type="ECO:0000256" key="5">
    <source>
        <dbReference type="ARBA" id="ARBA00023277"/>
    </source>
</evidence>
<dbReference type="InterPro" id="IPR006879">
    <property type="entry name" value="YdjC-like"/>
</dbReference>
<dbReference type="AlphaFoldDB" id="A0A174WHP8"/>
<gene>
    <name evidence="6" type="ORF">CP373A1_06240</name>
</gene>
<evidence type="ECO:0000256" key="3">
    <source>
        <dbReference type="ARBA" id="ARBA00022801"/>
    </source>
</evidence>
<keyword evidence="5" id="KW-0119">Carbohydrate metabolism</keyword>
<dbReference type="CDD" id="cd10803">
    <property type="entry name" value="YdjC_EF3048_like"/>
    <property type="match status" value="1"/>
</dbReference>
<dbReference type="GO" id="GO:0000272">
    <property type="term" value="P:polysaccharide catabolic process"/>
    <property type="evidence" value="ECO:0007669"/>
    <property type="project" value="InterPro"/>
</dbReference>